<reference evidence="2 3" key="1">
    <citation type="submission" date="2019-06" db="EMBL/GenBank/DDBJ databases">
        <title>Genome sequence of Litorilinea aerophila BAA-2444.</title>
        <authorList>
            <person name="Maclea K.S."/>
            <person name="Maurais E.G."/>
            <person name="Iannazzi L.C."/>
        </authorList>
    </citation>
    <scope>NUCLEOTIDE SEQUENCE [LARGE SCALE GENOMIC DNA]</scope>
    <source>
        <strain evidence="2 3">ATCC BAA-2444</strain>
    </source>
</reference>
<gene>
    <name evidence="2" type="ORF">FKZ61_09320</name>
</gene>
<protein>
    <submittedName>
        <fullName evidence="2">Uncharacterized protein</fullName>
    </submittedName>
</protein>
<organism evidence="2 3">
    <name type="scientific">Litorilinea aerophila</name>
    <dbReference type="NCBI Taxonomy" id="1204385"/>
    <lineage>
        <taxon>Bacteria</taxon>
        <taxon>Bacillati</taxon>
        <taxon>Chloroflexota</taxon>
        <taxon>Caldilineae</taxon>
        <taxon>Caldilineales</taxon>
        <taxon>Caldilineaceae</taxon>
        <taxon>Litorilinea</taxon>
    </lineage>
</organism>
<name>A0A540VGQ3_9CHLR</name>
<evidence type="ECO:0000256" key="1">
    <source>
        <dbReference type="SAM" id="MobiDB-lite"/>
    </source>
</evidence>
<feature type="compositionally biased region" description="Low complexity" evidence="1">
    <location>
        <begin position="58"/>
        <end position="67"/>
    </location>
</feature>
<proteinExistence type="predicted"/>
<comment type="caution">
    <text evidence="2">The sequence shown here is derived from an EMBL/GenBank/DDBJ whole genome shotgun (WGS) entry which is preliminary data.</text>
</comment>
<dbReference type="InParanoid" id="A0A540VGQ3"/>
<dbReference type="AlphaFoldDB" id="A0A540VGQ3"/>
<sequence length="67" mass="7370">MMEQYHGILRFILFEAELYPEVARMAETHTFGRGFPCGPACLKGMPGGAPSDRGRPGSGPRRSWACL</sequence>
<keyword evidence="3" id="KW-1185">Reference proteome</keyword>
<evidence type="ECO:0000313" key="2">
    <source>
        <dbReference type="EMBL" id="TQE95937.1"/>
    </source>
</evidence>
<dbReference type="Proteomes" id="UP000317371">
    <property type="component" value="Unassembled WGS sequence"/>
</dbReference>
<evidence type="ECO:0000313" key="3">
    <source>
        <dbReference type="Proteomes" id="UP000317371"/>
    </source>
</evidence>
<dbReference type="EMBL" id="VIGC01000010">
    <property type="protein sequence ID" value="TQE95937.1"/>
    <property type="molecule type" value="Genomic_DNA"/>
</dbReference>
<feature type="region of interest" description="Disordered" evidence="1">
    <location>
        <begin position="46"/>
        <end position="67"/>
    </location>
</feature>
<accession>A0A540VGQ3</accession>